<dbReference type="SUPFAM" id="SSF161098">
    <property type="entry name" value="MetI-like"/>
    <property type="match status" value="2"/>
</dbReference>
<comment type="caution">
    <text evidence="10">The sequence shown here is derived from an EMBL/GenBank/DDBJ whole genome shotgun (WGS) entry which is preliminary data.</text>
</comment>
<feature type="transmembrane region" description="Helical" evidence="8">
    <location>
        <begin position="81"/>
        <end position="106"/>
    </location>
</feature>
<dbReference type="Pfam" id="PF00528">
    <property type="entry name" value="BPD_transp_1"/>
    <property type="match status" value="2"/>
</dbReference>
<dbReference type="InterPro" id="IPR000515">
    <property type="entry name" value="MetI-like"/>
</dbReference>
<keyword evidence="7 8" id="KW-0472">Membrane</keyword>
<evidence type="ECO:0000313" key="11">
    <source>
        <dbReference type="Proteomes" id="UP000256794"/>
    </source>
</evidence>
<evidence type="ECO:0000256" key="2">
    <source>
        <dbReference type="ARBA" id="ARBA00022448"/>
    </source>
</evidence>
<feature type="transmembrane region" description="Helical" evidence="8">
    <location>
        <begin position="212"/>
        <end position="234"/>
    </location>
</feature>
<sequence length="582" mass="63330">MSISRTSSATTEAVWEPDTSSTARLVVRNGLLILLVVLIALPLLVLIYTSFLPPGAVPLSGSELTLDNYRSILTGSGTVALFVRTIIFAVGSSAIGIVLGISFAYLTERTDLPGRTAVRILMFSWMAVPALVFGYGWILLLNPGNGIINVMVKAIFNLEQAPFTPYSMQALTVIAGLGAVPTAYIMVSGLLRNMDPSLEDAAFVSGASRFVILRKITAPLLTPGTLSISIYLIMTMVQHFDLPMIIGLTAQTPVLSTSIYMAAAPDFGLPNYGLAAAFGVFLAILAGALMFMYFRVVHASERYRTVTGKSFRPKLLHLRGLQKVFAILLVGGYFALMLMPLLTLAWASLFPYYRLPSFAALADASFAAYFRVFSEPQTFRVIVNTVLLFLTSSTLAVVLSCLVSWFAVRLGGKSGRAMDLLSFAPTAIPPIVMAIALLMMFLRTPLNGTIWVIVIGHIAMYLSFGTRAMNGALIQIHRELEDAATVSGASWGTSLRKVLFPIIWPHILNTWLWIVAHSARDLTFPLFLLTSSNVVVATAIYQRWNYPDLPGTAALCMMLVLALSALVIPIQIYLEHKNLNKA</sequence>
<dbReference type="InterPro" id="IPR035906">
    <property type="entry name" value="MetI-like_sf"/>
</dbReference>
<keyword evidence="2 8" id="KW-0813">Transport</keyword>
<proteinExistence type="inferred from homology"/>
<reference evidence="10 11" key="1">
    <citation type="submission" date="2018-08" db="EMBL/GenBank/DDBJ databases">
        <title>Genomic Encyclopedia of Archaeal and Bacterial Type Strains, Phase II (KMG-II): from individual species to whole genera.</title>
        <authorList>
            <person name="Goeker M."/>
        </authorList>
    </citation>
    <scope>NUCLEOTIDE SEQUENCE [LARGE SCALE GENOMIC DNA]</scope>
    <source>
        <strain evidence="10 11">DSM 582</strain>
    </source>
</reference>
<evidence type="ECO:0000256" key="6">
    <source>
        <dbReference type="ARBA" id="ARBA00022989"/>
    </source>
</evidence>
<evidence type="ECO:0000256" key="1">
    <source>
        <dbReference type="ARBA" id="ARBA00004429"/>
    </source>
</evidence>
<gene>
    <name evidence="10" type="ORF">ATH84_103644</name>
</gene>
<feature type="transmembrane region" description="Helical" evidence="8">
    <location>
        <begin position="324"/>
        <end position="347"/>
    </location>
</feature>
<dbReference type="Gene3D" id="1.10.3720.10">
    <property type="entry name" value="MetI-like"/>
    <property type="match status" value="2"/>
</dbReference>
<feature type="transmembrane region" description="Helical" evidence="8">
    <location>
        <begin position="498"/>
        <end position="516"/>
    </location>
</feature>
<dbReference type="PANTHER" id="PTHR43357:SF4">
    <property type="entry name" value="INNER MEMBRANE ABC TRANSPORTER PERMEASE PROTEIN YDCV"/>
    <property type="match status" value="1"/>
</dbReference>
<dbReference type="PANTHER" id="PTHR43357">
    <property type="entry name" value="INNER MEMBRANE ABC TRANSPORTER PERMEASE PROTEIN YDCV"/>
    <property type="match status" value="1"/>
</dbReference>
<dbReference type="GO" id="GO:0005886">
    <property type="term" value="C:plasma membrane"/>
    <property type="evidence" value="ECO:0007669"/>
    <property type="project" value="UniProtKB-SubCell"/>
</dbReference>
<dbReference type="GO" id="GO:0055085">
    <property type="term" value="P:transmembrane transport"/>
    <property type="evidence" value="ECO:0007669"/>
    <property type="project" value="InterPro"/>
</dbReference>
<dbReference type="EMBL" id="QUMX01000036">
    <property type="protein sequence ID" value="REG35283.1"/>
    <property type="molecule type" value="Genomic_DNA"/>
</dbReference>
<keyword evidence="4" id="KW-0997">Cell inner membrane</keyword>
<feature type="transmembrane region" description="Helical" evidence="8">
    <location>
        <begin position="31"/>
        <end position="51"/>
    </location>
</feature>
<protein>
    <submittedName>
        <fullName evidence="10">Iron(III) transport system permease protein</fullName>
    </submittedName>
</protein>
<evidence type="ECO:0000256" key="8">
    <source>
        <dbReference type="RuleBase" id="RU363032"/>
    </source>
</evidence>
<keyword evidence="11" id="KW-1185">Reference proteome</keyword>
<feature type="transmembrane region" description="Helical" evidence="8">
    <location>
        <begin position="420"/>
        <end position="442"/>
    </location>
</feature>
<accession>A0AAQ0HEM5</accession>
<feature type="transmembrane region" description="Helical" evidence="8">
    <location>
        <begin position="272"/>
        <end position="294"/>
    </location>
</feature>
<evidence type="ECO:0000313" key="10">
    <source>
        <dbReference type="EMBL" id="REG35283.1"/>
    </source>
</evidence>
<comment type="subcellular location">
    <subcellularLocation>
        <location evidence="1">Cell inner membrane</location>
        <topology evidence="1">Multi-pass membrane protein</topology>
    </subcellularLocation>
    <subcellularLocation>
        <location evidence="8">Cell membrane</location>
        <topology evidence="8">Multi-pass membrane protein</topology>
    </subcellularLocation>
</comment>
<feature type="transmembrane region" description="Helical" evidence="8">
    <location>
        <begin position="553"/>
        <end position="574"/>
    </location>
</feature>
<keyword evidence="5 8" id="KW-0812">Transmembrane</keyword>
<organism evidence="10 11">
    <name type="scientific">Paracoccus versutus</name>
    <name type="common">Thiobacillus versutus</name>
    <dbReference type="NCBI Taxonomy" id="34007"/>
    <lineage>
        <taxon>Bacteria</taxon>
        <taxon>Pseudomonadati</taxon>
        <taxon>Pseudomonadota</taxon>
        <taxon>Alphaproteobacteria</taxon>
        <taxon>Rhodobacterales</taxon>
        <taxon>Paracoccaceae</taxon>
        <taxon>Paracoccus</taxon>
    </lineage>
</organism>
<feature type="transmembrane region" description="Helical" evidence="8">
    <location>
        <begin position="381"/>
        <end position="408"/>
    </location>
</feature>
<dbReference type="PROSITE" id="PS50928">
    <property type="entry name" value="ABC_TM1"/>
    <property type="match status" value="2"/>
</dbReference>
<evidence type="ECO:0000259" key="9">
    <source>
        <dbReference type="PROSITE" id="PS50928"/>
    </source>
</evidence>
<dbReference type="AlphaFoldDB" id="A0AAQ0HEM5"/>
<feature type="domain" description="ABC transmembrane type-1" evidence="9">
    <location>
        <begin position="382"/>
        <end position="572"/>
    </location>
</feature>
<feature type="domain" description="ABC transmembrane type-1" evidence="9">
    <location>
        <begin position="82"/>
        <end position="293"/>
    </location>
</feature>
<dbReference type="CDD" id="cd06261">
    <property type="entry name" value="TM_PBP2"/>
    <property type="match status" value="2"/>
</dbReference>
<dbReference type="Proteomes" id="UP000256794">
    <property type="component" value="Unassembled WGS sequence"/>
</dbReference>
<feature type="transmembrane region" description="Helical" evidence="8">
    <location>
        <begin position="522"/>
        <end position="541"/>
    </location>
</feature>
<keyword evidence="3" id="KW-1003">Cell membrane</keyword>
<evidence type="ECO:0000256" key="5">
    <source>
        <dbReference type="ARBA" id="ARBA00022692"/>
    </source>
</evidence>
<feature type="transmembrane region" description="Helical" evidence="8">
    <location>
        <begin position="118"/>
        <end position="140"/>
    </location>
</feature>
<evidence type="ECO:0000256" key="3">
    <source>
        <dbReference type="ARBA" id="ARBA00022475"/>
    </source>
</evidence>
<dbReference type="RefSeq" id="WP_175562383.1">
    <property type="nucleotide sequence ID" value="NZ_CP035284.1"/>
</dbReference>
<feature type="transmembrane region" description="Helical" evidence="8">
    <location>
        <begin position="448"/>
        <end position="464"/>
    </location>
</feature>
<comment type="similarity">
    <text evidence="8">Belongs to the binding-protein-dependent transport system permease family.</text>
</comment>
<keyword evidence="6 8" id="KW-1133">Transmembrane helix</keyword>
<name>A0AAQ0HEM5_PARVE</name>
<evidence type="ECO:0000256" key="4">
    <source>
        <dbReference type="ARBA" id="ARBA00022519"/>
    </source>
</evidence>
<evidence type="ECO:0000256" key="7">
    <source>
        <dbReference type="ARBA" id="ARBA00023136"/>
    </source>
</evidence>
<feature type="transmembrane region" description="Helical" evidence="8">
    <location>
        <begin position="166"/>
        <end position="191"/>
    </location>
</feature>